<sequence length="223" mass="25997">MVKSNTRRYNGKPIVESKMKISKTKSLVRRNKYSSSVNAIEKSHFWNSVISEEKGNEALDSILQANFQESGNKVLSIKTEFDVDKKFLEDVEFGSETEEESQTSFRENTLTVEDELIPDYEIPVSANRLNSSAQKKLNINSVYKEISNESQLFSVNRKNDESQIEMRIEHEDIDEILQLDKENLLIEVKTLPHSLVSDVEDNRKKFKFPNGREFSYRKYREKD</sequence>
<dbReference type="EMBL" id="BGPR01040011">
    <property type="protein sequence ID" value="GBO16084.1"/>
    <property type="molecule type" value="Genomic_DNA"/>
</dbReference>
<organism evidence="1 2">
    <name type="scientific">Araneus ventricosus</name>
    <name type="common">Orbweaver spider</name>
    <name type="synonym">Epeira ventricosa</name>
    <dbReference type="NCBI Taxonomy" id="182803"/>
    <lineage>
        <taxon>Eukaryota</taxon>
        <taxon>Metazoa</taxon>
        <taxon>Ecdysozoa</taxon>
        <taxon>Arthropoda</taxon>
        <taxon>Chelicerata</taxon>
        <taxon>Arachnida</taxon>
        <taxon>Araneae</taxon>
        <taxon>Araneomorphae</taxon>
        <taxon>Entelegynae</taxon>
        <taxon>Araneoidea</taxon>
        <taxon>Araneidae</taxon>
        <taxon>Araneus</taxon>
    </lineage>
</organism>
<name>A0A4Y2UVD9_ARAVE</name>
<reference evidence="1 2" key="1">
    <citation type="journal article" date="2019" name="Sci. Rep.">
        <title>Orb-weaving spider Araneus ventricosus genome elucidates the spidroin gene catalogue.</title>
        <authorList>
            <person name="Kono N."/>
            <person name="Nakamura H."/>
            <person name="Ohtoshi R."/>
            <person name="Moran D.A.P."/>
            <person name="Shinohara A."/>
            <person name="Yoshida Y."/>
            <person name="Fujiwara M."/>
            <person name="Mori M."/>
            <person name="Tomita M."/>
            <person name="Arakawa K."/>
        </authorList>
    </citation>
    <scope>NUCLEOTIDE SEQUENCE [LARGE SCALE GENOMIC DNA]</scope>
</reference>
<dbReference type="AlphaFoldDB" id="A0A4Y2UVD9"/>
<evidence type="ECO:0000313" key="1">
    <source>
        <dbReference type="EMBL" id="GBO16084.1"/>
    </source>
</evidence>
<keyword evidence="2" id="KW-1185">Reference proteome</keyword>
<gene>
    <name evidence="1" type="ORF">AVEN_15236_1</name>
</gene>
<comment type="caution">
    <text evidence="1">The sequence shown here is derived from an EMBL/GenBank/DDBJ whole genome shotgun (WGS) entry which is preliminary data.</text>
</comment>
<dbReference type="Proteomes" id="UP000499080">
    <property type="component" value="Unassembled WGS sequence"/>
</dbReference>
<evidence type="ECO:0000313" key="2">
    <source>
        <dbReference type="Proteomes" id="UP000499080"/>
    </source>
</evidence>
<protein>
    <submittedName>
        <fullName evidence="1">Uncharacterized protein</fullName>
    </submittedName>
</protein>
<accession>A0A4Y2UVD9</accession>
<proteinExistence type="predicted"/>